<reference evidence="1 2" key="1">
    <citation type="submission" date="2023-01" db="EMBL/GenBank/DDBJ databases">
        <title>Analysis of 21 Apiospora genomes using comparative genomics revels a genus with tremendous synthesis potential of carbohydrate active enzymes and secondary metabolites.</title>
        <authorList>
            <person name="Sorensen T."/>
        </authorList>
    </citation>
    <scope>NUCLEOTIDE SEQUENCE [LARGE SCALE GENOMIC DNA]</scope>
    <source>
        <strain evidence="1 2">CBS 20057</strain>
    </source>
</reference>
<proteinExistence type="predicted"/>
<gene>
    <name evidence="1" type="ORF">PG991_015621</name>
</gene>
<comment type="caution">
    <text evidence="1">The sequence shown here is derived from an EMBL/GenBank/DDBJ whole genome shotgun (WGS) entry which is preliminary data.</text>
</comment>
<protein>
    <submittedName>
        <fullName evidence="1">Uncharacterized protein</fullName>
    </submittedName>
</protein>
<evidence type="ECO:0000313" key="1">
    <source>
        <dbReference type="EMBL" id="KAK7996154.1"/>
    </source>
</evidence>
<dbReference type="Proteomes" id="UP001396898">
    <property type="component" value="Unassembled WGS sequence"/>
</dbReference>
<keyword evidence="2" id="KW-1185">Reference proteome</keyword>
<organism evidence="1 2">
    <name type="scientific">Apiospora marii</name>
    <dbReference type="NCBI Taxonomy" id="335849"/>
    <lineage>
        <taxon>Eukaryota</taxon>
        <taxon>Fungi</taxon>
        <taxon>Dikarya</taxon>
        <taxon>Ascomycota</taxon>
        <taxon>Pezizomycotina</taxon>
        <taxon>Sordariomycetes</taxon>
        <taxon>Xylariomycetidae</taxon>
        <taxon>Amphisphaeriales</taxon>
        <taxon>Apiosporaceae</taxon>
        <taxon>Apiospora</taxon>
    </lineage>
</organism>
<sequence>MLIHQGAVIDIDGEQAFVATQIFVNTGDYHQLQGIFGLKRPTADQRCHHCEVNLAERGNLEFDLTSGERGRHHFEIKRPRQHFQLPRDKNASNRRLAKKAEIQAAVNECGFDYYDPPLMNILPTLDDTKSYPTNMAHSEWGGVTQLIELPIIDQVLTPIGVTAYDKVMATFSLRPVRGAIQSPNHIPQYSLTEHARAAAVLVLIFHTWGKAHINNVKSAFTQSCLAVFAADIRVSLFGQSPIVCDILTKVLVENLCTSGLLAAAAPPPLALPESQPAQLEGLEQLERLAGPGRLKPQA</sequence>
<accession>A0ABR1R2X0</accession>
<evidence type="ECO:0000313" key="2">
    <source>
        <dbReference type="Proteomes" id="UP001396898"/>
    </source>
</evidence>
<dbReference type="EMBL" id="JAQQWI010000022">
    <property type="protein sequence ID" value="KAK7996154.1"/>
    <property type="molecule type" value="Genomic_DNA"/>
</dbReference>
<name>A0ABR1R2X0_9PEZI</name>